<keyword evidence="9 14" id="KW-1133">Transmembrane helix</keyword>
<evidence type="ECO:0000256" key="2">
    <source>
        <dbReference type="ARBA" id="ARBA00004477"/>
    </source>
</evidence>
<dbReference type="PANTHER" id="PTHR12863:SF1">
    <property type="entry name" value="FATTY ACID 2-HYDROXYLASE"/>
    <property type="match status" value="1"/>
</dbReference>
<evidence type="ECO:0000256" key="3">
    <source>
        <dbReference type="ARBA" id="ARBA00022516"/>
    </source>
</evidence>
<protein>
    <submittedName>
        <fullName evidence="16">Sterol desaturase family protein</fullName>
    </submittedName>
</protein>
<dbReference type="EMBL" id="JAPTNG010000002">
    <property type="protein sequence ID" value="MCZ0829868.1"/>
    <property type="molecule type" value="Genomic_DNA"/>
</dbReference>
<reference evidence="16" key="1">
    <citation type="submission" date="2022-09" db="EMBL/GenBank/DDBJ databases">
        <title>Genome analysis and characterization of larvicidal activity of Brevibacillus strains.</title>
        <authorList>
            <person name="Patrusheva E.V."/>
            <person name="Izotova A.O."/>
            <person name="Toshchakov S.V."/>
            <person name="Sineoky S.P."/>
        </authorList>
    </citation>
    <scope>NUCLEOTIDE SEQUENCE</scope>
    <source>
        <strain evidence="16">VKPM_B-13244</strain>
    </source>
</reference>
<evidence type="ECO:0000256" key="4">
    <source>
        <dbReference type="ARBA" id="ARBA00022692"/>
    </source>
</evidence>
<accession>A0ABT4HSU0</accession>
<comment type="subcellular location">
    <subcellularLocation>
        <location evidence="2">Endoplasmic reticulum membrane</location>
        <topology evidence="2">Multi-pass membrane protein</topology>
    </subcellularLocation>
</comment>
<evidence type="ECO:0000313" key="16">
    <source>
        <dbReference type="EMBL" id="MCZ0829868.1"/>
    </source>
</evidence>
<evidence type="ECO:0000256" key="12">
    <source>
        <dbReference type="ARBA" id="ARBA00023136"/>
    </source>
</evidence>
<evidence type="ECO:0000259" key="15">
    <source>
        <dbReference type="Pfam" id="PF04116"/>
    </source>
</evidence>
<keyword evidence="6" id="KW-0256">Endoplasmic reticulum</keyword>
<keyword evidence="5" id="KW-0479">Metal-binding</keyword>
<keyword evidence="17" id="KW-1185">Reference proteome</keyword>
<keyword evidence="11" id="KW-0443">Lipid metabolism</keyword>
<feature type="domain" description="Fatty acid hydroxylase" evidence="15">
    <location>
        <begin position="52"/>
        <end position="193"/>
    </location>
</feature>
<feature type="transmembrane region" description="Helical" evidence="14">
    <location>
        <begin position="126"/>
        <end position="143"/>
    </location>
</feature>
<evidence type="ECO:0000256" key="13">
    <source>
        <dbReference type="ARBA" id="ARBA00023160"/>
    </source>
</evidence>
<keyword evidence="7" id="KW-0276">Fatty acid metabolism</keyword>
<comment type="caution">
    <text evidence="16">The sequence shown here is derived from an EMBL/GenBank/DDBJ whole genome shotgun (WGS) entry which is preliminary data.</text>
</comment>
<keyword evidence="12 14" id="KW-0472">Membrane</keyword>
<keyword evidence="13" id="KW-0275">Fatty acid biosynthesis</keyword>
<dbReference type="Pfam" id="PF04116">
    <property type="entry name" value="FA_hydroxylase"/>
    <property type="match status" value="1"/>
</dbReference>
<keyword evidence="8" id="KW-0862">Zinc</keyword>
<feature type="transmembrane region" description="Helical" evidence="14">
    <location>
        <begin position="21"/>
        <end position="39"/>
    </location>
</feature>
<gene>
    <name evidence="16" type="ORF">O0535_03530</name>
</gene>
<evidence type="ECO:0000256" key="9">
    <source>
        <dbReference type="ARBA" id="ARBA00022989"/>
    </source>
</evidence>
<evidence type="ECO:0000256" key="8">
    <source>
        <dbReference type="ARBA" id="ARBA00022833"/>
    </source>
</evidence>
<keyword evidence="4 14" id="KW-0812">Transmembrane</keyword>
<feature type="transmembrane region" description="Helical" evidence="14">
    <location>
        <begin position="100"/>
        <end position="120"/>
    </location>
</feature>
<evidence type="ECO:0000256" key="1">
    <source>
        <dbReference type="ARBA" id="ARBA00001947"/>
    </source>
</evidence>
<evidence type="ECO:0000313" key="17">
    <source>
        <dbReference type="Proteomes" id="UP001067708"/>
    </source>
</evidence>
<dbReference type="InterPro" id="IPR006694">
    <property type="entry name" value="Fatty_acid_hydroxylase"/>
</dbReference>
<proteinExistence type="predicted"/>
<dbReference type="Proteomes" id="UP001067708">
    <property type="component" value="Unassembled WGS sequence"/>
</dbReference>
<dbReference type="PANTHER" id="PTHR12863">
    <property type="entry name" value="FATTY ACID HYDROXYLASE"/>
    <property type="match status" value="1"/>
</dbReference>
<sequence length="215" mass="25771">MIRKNRGFNLLKGYVIQYFSQFDVLVISILFAFGFLWLIPDMERIHIWMALAIGMLSYAVSEYLIHRFIFHMNPPKIRWLLTMLKRLHYDHHVSPNQLNLLFLPVWYSLPLITIAGSAAFFITKDFSLMVAFVTGVMGYLLYYEWTHYIAHQPVQPITPWGRWMKRMHLWHHYKNENYWYGVTNPALDLLFCTYKNEKQVNRSSTARNLEQNDMK</sequence>
<dbReference type="RefSeq" id="WP_258416462.1">
    <property type="nucleotide sequence ID" value="NZ_JAPTNG010000002.1"/>
</dbReference>
<evidence type="ECO:0000256" key="11">
    <source>
        <dbReference type="ARBA" id="ARBA00023098"/>
    </source>
</evidence>
<feature type="transmembrane region" description="Helical" evidence="14">
    <location>
        <begin position="45"/>
        <end position="65"/>
    </location>
</feature>
<comment type="cofactor">
    <cofactor evidence="1">
        <name>Zn(2+)</name>
        <dbReference type="ChEBI" id="CHEBI:29105"/>
    </cofactor>
</comment>
<name>A0ABT4HSU0_9BACL</name>
<keyword evidence="10" id="KW-0560">Oxidoreductase</keyword>
<evidence type="ECO:0000256" key="7">
    <source>
        <dbReference type="ARBA" id="ARBA00022832"/>
    </source>
</evidence>
<evidence type="ECO:0000256" key="10">
    <source>
        <dbReference type="ARBA" id="ARBA00023002"/>
    </source>
</evidence>
<evidence type="ECO:0000256" key="14">
    <source>
        <dbReference type="SAM" id="Phobius"/>
    </source>
</evidence>
<organism evidence="16 17">
    <name type="scientific">Brevibacillus halotolerans</name>
    <dbReference type="NCBI Taxonomy" id="1507437"/>
    <lineage>
        <taxon>Bacteria</taxon>
        <taxon>Bacillati</taxon>
        <taxon>Bacillota</taxon>
        <taxon>Bacilli</taxon>
        <taxon>Bacillales</taxon>
        <taxon>Paenibacillaceae</taxon>
        <taxon>Brevibacillus</taxon>
    </lineage>
</organism>
<evidence type="ECO:0000256" key="6">
    <source>
        <dbReference type="ARBA" id="ARBA00022824"/>
    </source>
</evidence>
<evidence type="ECO:0000256" key="5">
    <source>
        <dbReference type="ARBA" id="ARBA00022723"/>
    </source>
</evidence>
<dbReference type="InterPro" id="IPR014430">
    <property type="entry name" value="Scs7"/>
</dbReference>
<keyword evidence="3" id="KW-0444">Lipid biosynthesis</keyword>